<keyword evidence="5 12" id="KW-1133">Transmembrane helix</keyword>
<dbReference type="EMBL" id="QUZK01000014">
    <property type="protein sequence ID" value="RFF31978.1"/>
    <property type="molecule type" value="Genomic_DNA"/>
</dbReference>
<evidence type="ECO:0000256" key="11">
    <source>
        <dbReference type="ARBA" id="ARBA00035585"/>
    </source>
</evidence>
<sequence length="146" mass="14641">MNAGVSPGVYAAVAAGGAFGGMLRVLVLAAWAPAPGGLPLALLGVNAAGSCLIGLVLAFSEPGRIRRLPPGLSVGLMAGFCGALTTFSTFSVELLSLEATGGVLYLAVSLVCWLGAAAIGLVVGRRINRPPEGGCKGNCMNRRTRC</sequence>
<gene>
    <name evidence="12" type="primary">fluC</name>
    <name evidence="12" type="synonym">crcB</name>
    <name evidence="13" type="ORF">DZC52_03015</name>
</gene>
<keyword evidence="3" id="KW-0997">Cell inner membrane</keyword>
<evidence type="ECO:0000256" key="3">
    <source>
        <dbReference type="ARBA" id="ARBA00022519"/>
    </source>
</evidence>
<evidence type="ECO:0000256" key="12">
    <source>
        <dbReference type="HAMAP-Rule" id="MF_00454"/>
    </source>
</evidence>
<evidence type="ECO:0000313" key="14">
    <source>
        <dbReference type="Proteomes" id="UP000260351"/>
    </source>
</evidence>
<feature type="binding site" evidence="12">
    <location>
        <position position="85"/>
    </location>
    <ligand>
        <name>Na(+)</name>
        <dbReference type="ChEBI" id="CHEBI:29101"/>
        <note>structural</note>
    </ligand>
</feature>
<evidence type="ECO:0000256" key="9">
    <source>
        <dbReference type="ARBA" id="ARBA00023303"/>
    </source>
</evidence>
<keyword evidence="7 12" id="KW-0406">Ion transport</keyword>
<evidence type="ECO:0000256" key="4">
    <source>
        <dbReference type="ARBA" id="ARBA00022692"/>
    </source>
</evidence>
<feature type="transmembrane region" description="Helical" evidence="12">
    <location>
        <begin position="71"/>
        <end position="90"/>
    </location>
</feature>
<comment type="similarity">
    <text evidence="10 12">Belongs to the fluoride channel Fluc/FEX (TC 1.A.43) family.</text>
</comment>
<dbReference type="InterPro" id="IPR003691">
    <property type="entry name" value="FluC"/>
</dbReference>
<name>A0A3E1KBI4_9GAMM</name>
<evidence type="ECO:0000313" key="13">
    <source>
        <dbReference type="EMBL" id="RFF31978.1"/>
    </source>
</evidence>
<comment type="catalytic activity">
    <reaction evidence="11">
        <text>fluoride(in) = fluoride(out)</text>
        <dbReference type="Rhea" id="RHEA:76159"/>
        <dbReference type="ChEBI" id="CHEBI:17051"/>
    </reaction>
    <physiologicalReaction direction="left-to-right" evidence="11">
        <dbReference type="Rhea" id="RHEA:76160"/>
    </physiologicalReaction>
</comment>
<comment type="caution">
    <text evidence="13">The sequence shown here is derived from an EMBL/GenBank/DDBJ whole genome shotgun (WGS) entry which is preliminary data.</text>
</comment>
<evidence type="ECO:0000256" key="1">
    <source>
        <dbReference type="ARBA" id="ARBA00004651"/>
    </source>
</evidence>
<dbReference type="Proteomes" id="UP000260351">
    <property type="component" value="Unassembled WGS sequence"/>
</dbReference>
<feature type="transmembrane region" description="Helical" evidence="12">
    <location>
        <begin position="38"/>
        <end position="59"/>
    </location>
</feature>
<keyword evidence="4 12" id="KW-0812">Transmembrane</keyword>
<feature type="transmembrane region" description="Helical" evidence="12">
    <location>
        <begin position="9"/>
        <end position="32"/>
    </location>
</feature>
<dbReference type="OrthoDB" id="9806299at2"/>
<evidence type="ECO:0000256" key="7">
    <source>
        <dbReference type="ARBA" id="ARBA00023065"/>
    </source>
</evidence>
<keyword evidence="9 12" id="KW-0407">Ion channel</keyword>
<dbReference type="GO" id="GO:0046872">
    <property type="term" value="F:metal ion binding"/>
    <property type="evidence" value="ECO:0007669"/>
    <property type="project" value="UniProtKB-KW"/>
</dbReference>
<dbReference type="HAMAP" id="MF_00454">
    <property type="entry name" value="FluC"/>
    <property type="match status" value="1"/>
</dbReference>
<comment type="subcellular location">
    <subcellularLocation>
        <location evidence="1 12">Cell membrane</location>
        <topology evidence="1 12">Multi-pass membrane protein</topology>
    </subcellularLocation>
</comment>
<dbReference type="GO" id="GO:0062054">
    <property type="term" value="F:fluoride channel activity"/>
    <property type="evidence" value="ECO:0007669"/>
    <property type="project" value="UniProtKB-UniRule"/>
</dbReference>
<keyword evidence="14" id="KW-1185">Reference proteome</keyword>
<feature type="transmembrane region" description="Helical" evidence="12">
    <location>
        <begin position="102"/>
        <end position="123"/>
    </location>
</feature>
<evidence type="ECO:0000256" key="2">
    <source>
        <dbReference type="ARBA" id="ARBA00022475"/>
    </source>
</evidence>
<evidence type="ECO:0000256" key="10">
    <source>
        <dbReference type="ARBA" id="ARBA00035120"/>
    </source>
</evidence>
<dbReference type="GO" id="GO:0005886">
    <property type="term" value="C:plasma membrane"/>
    <property type="evidence" value="ECO:0007669"/>
    <property type="project" value="UniProtKB-SubCell"/>
</dbReference>
<dbReference type="GO" id="GO:0140114">
    <property type="term" value="P:cellular detoxification of fluoride"/>
    <property type="evidence" value="ECO:0007669"/>
    <property type="project" value="UniProtKB-UniRule"/>
</dbReference>
<keyword evidence="8 12" id="KW-0472">Membrane</keyword>
<reference evidence="13 14" key="1">
    <citation type="submission" date="2018-08" db="EMBL/GenBank/DDBJ databases">
        <title>Wenzhouxiangella salilacus sp. nov., a novel bacterium isolated from a saline lake in Xinjiang Province, China.</title>
        <authorList>
            <person name="Han S."/>
        </authorList>
    </citation>
    <scope>NUCLEOTIDE SEQUENCE [LARGE SCALE GENOMIC DNA]</scope>
    <source>
        <strain evidence="13 14">XDB06</strain>
    </source>
</reference>
<dbReference type="RefSeq" id="WP_116649636.1">
    <property type="nucleotide sequence ID" value="NZ_QUZK01000014.1"/>
</dbReference>
<dbReference type="PANTHER" id="PTHR28259:SF1">
    <property type="entry name" value="FLUORIDE EXPORT PROTEIN 1-RELATED"/>
    <property type="match status" value="1"/>
</dbReference>
<keyword evidence="12" id="KW-0813">Transport</keyword>
<comment type="activity regulation">
    <text evidence="12">Na(+) is not transported, but it plays an essential structural role and its presence is essential for fluoride channel function.</text>
</comment>
<protein>
    <recommendedName>
        <fullName evidence="12">Fluoride-specific ion channel FluC</fullName>
    </recommendedName>
</protein>
<keyword evidence="12" id="KW-0479">Metal-binding</keyword>
<feature type="binding site" evidence="12">
    <location>
        <position position="82"/>
    </location>
    <ligand>
        <name>Na(+)</name>
        <dbReference type="ChEBI" id="CHEBI:29101"/>
        <note>structural</note>
    </ligand>
</feature>
<dbReference type="Pfam" id="PF02537">
    <property type="entry name" value="CRCB"/>
    <property type="match status" value="1"/>
</dbReference>
<accession>A0A3E1KBI4</accession>
<dbReference type="AlphaFoldDB" id="A0A3E1KBI4"/>
<dbReference type="PANTHER" id="PTHR28259">
    <property type="entry name" value="FLUORIDE EXPORT PROTEIN 1-RELATED"/>
    <property type="match status" value="1"/>
</dbReference>
<evidence type="ECO:0000256" key="5">
    <source>
        <dbReference type="ARBA" id="ARBA00022989"/>
    </source>
</evidence>
<evidence type="ECO:0000256" key="6">
    <source>
        <dbReference type="ARBA" id="ARBA00023053"/>
    </source>
</evidence>
<organism evidence="13 14">
    <name type="scientific">Wenzhouxiangella sediminis</name>
    <dbReference type="NCBI Taxonomy" id="1792836"/>
    <lineage>
        <taxon>Bacteria</taxon>
        <taxon>Pseudomonadati</taxon>
        <taxon>Pseudomonadota</taxon>
        <taxon>Gammaproteobacteria</taxon>
        <taxon>Chromatiales</taxon>
        <taxon>Wenzhouxiangellaceae</taxon>
        <taxon>Wenzhouxiangella</taxon>
    </lineage>
</organism>
<proteinExistence type="inferred from homology"/>
<comment type="function">
    <text evidence="12">Fluoride-specific ion channel. Important for reducing fluoride concentration in the cell, thus reducing its toxicity.</text>
</comment>
<keyword evidence="6 12" id="KW-0915">Sodium</keyword>
<keyword evidence="2 12" id="KW-1003">Cell membrane</keyword>
<evidence type="ECO:0000256" key="8">
    <source>
        <dbReference type="ARBA" id="ARBA00023136"/>
    </source>
</evidence>